<feature type="transmembrane region" description="Helical" evidence="1">
    <location>
        <begin position="47"/>
        <end position="64"/>
    </location>
</feature>
<evidence type="ECO:0000313" key="4">
    <source>
        <dbReference type="Proteomes" id="UP000315343"/>
    </source>
</evidence>
<organism evidence="3 4">
    <name type="scientific">Sedimentibacter saalensis</name>
    <dbReference type="NCBI Taxonomy" id="130788"/>
    <lineage>
        <taxon>Bacteria</taxon>
        <taxon>Bacillati</taxon>
        <taxon>Bacillota</taxon>
        <taxon>Tissierellia</taxon>
        <taxon>Sedimentibacter</taxon>
    </lineage>
</organism>
<proteinExistence type="predicted"/>
<dbReference type="Proteomes" id="UP000315343">
    <property type="component" value="Unassembled WGS sequence"/>
</dbReference>
<protein>
    <submittedName>
        <fullName evidence="3">Spore maturation protein B</fullName>
    </submittedName>
</protein>
<dbReference type="EMBL" id="VLKH01000001">
    <property type="protein sequence ID" value="TWH83686.1"/>
    <property type="molecule type" value="Genomic_DNA"/>
</dbReference>
<reference evidence="3 4" key="1">
    <citation type="submission" date="2019-07" db="EMBL/GenBank/DDBJ databases">
        <title>Genomic Encyclopedia of Type Strains, Phase I: the one thousand microbial genomes (KMG-I) project.</title>
        <authorList>
            <person name="Kyrpides N."/>
        </authorList>
    </citation>
    <scope>NUCLEOTIDE SEQUENCE [LARGE SCALE GENOMIC DNA]</scope>
    <source>
        <strain evidence="3 4">DSM 13558</strain>
    </source>
</reference>
<keyword evidence="1" id="KW-0812">Transmembrane</keyword>
<evidence type="ECO:0000259" key="2">
    <source>
        <dbReference type="Pfam" id="PF07670"/>
    </source>
</evidence>
<dbReference type="PANTHER" id="PTHR35793">
    <property type="entry name" value="INNER MEMBRANE PROTEIN YJIG"/>
    <property type="match status" value="1"/>
</dbReference>
<dbReference type="GO" id="GO:0005886">
    <property type="term" value="C:plasma membrane"/>
    <property type="evidence" value="ECO:0007669"/>
    <property type="project" value="TreeGrafter"/>
</dbReference>
<evidence type="ECO:0000256" key="1">
    <source>
        <dbReference type="SAM" id="Phobius"/>
    </source>
</evidence>
<feature type="transmembrane region" description="Helical" evidence="1">
    <location>
        <begin position="157"/>
        <end position="176"/>
    </location>
</feature>
<dbReference type="Pfam" id="PF07670">
    <property type="entry name" value="Gate"/>
    <property type="match status" value="1"/>
</dbReference>
<feature type="domain" description="Nucleoside transporter/FeoB GTPase Gate" evidence="2">
    <location>
        <begin position="47"/>
        <end position="147"/>
    </location>
</feature>
<dbReference type="AlphaFoldDB" id="A0A562JKF1"/>
<accession>A0A562JKF1</accession>
<dbReference type="PANTHER" id="PTHR35793:SF2">
    <property type="entry name" value="INNER MEMBRANE PROTEIN YJIG"/>
    <property type="match status" value="1"/>
</dbReference>
<keyword evidence="4" id="KW-1185">Reference proteome</keyword>
<feature type="transmembrane region" description="Helical" evidence="1">
    <location>
        <begin position="9"/>
        <end position="27"/>
    </location>
</feature>
<dbReference type="OrthoDB" id="9805623at2"/>
<gene>
    <name evidence="3" type="ORF">LY60_00298</name>
</gene>
<evidence type="ECO:0000313" key="3">
    <source>
        <dbReference type="EMBL" id="TWH83686.1"/>
    </source>
</evidence>
<comment type="caution">
    <text evidence="3">The sequence shown here is derived from an EMBL/GenBank/DDBJ whole genome shotgun (WGS) entry which is preliminary data.</text>
</comment>
<sequence>MLQTVLNTISLYAIPAILLGIPLYGYIKKVKVYEVFVGGAKEGFDTAIRIIPYLVAMLAAIGIFRASGAMSFVVKLLSPVTNLIGLPAEVLPMGIMRSLSGGGAEGMMVELFNTYGPDSLIGRMASVAMGSTETTMYCIAVYYGVAKITKVRHTLSVGLLVDAISLIAAAVITNIVF</sequence>
<dbReference type="RefSeq" id="WP_145078993.1">
    <property type="nucleotide sequence ID" value="NZ_DAMBUX010000009.1"/>
</dbReference>
<feature type="transmembrane region" description="Helical" evidence="1">
    <location>
        <begin position="120"/>
        <end position="145"/>
    </location>
</feature>
<name>A0A562JKF1_9FIRM</name>
<dbReference type="InterPro" id="IPR052549">
    <property type="entry name" value="SpmB"/>
</dbReference>
<dbReference type="InterPro" id="IPR011642">
    <property type="entry name" value="Gate_dom"/>
</dbReference>
<keyword evidence="1" id="KW-1133">Transmembrane helix</keyword>
<keyword evidence="1" id="KW-0472">Membrane</keyword>